<organism evidence="2 3">
    <name type="scientific">Mycena metata</name>
    <dbReference type="NCBI Taxonomy" id="1033252"/>
    <lineage>
        <taxon>Eukaryota</taxon>
        <taxon>Fungi</taxon>
        <taxon>Dikarya</taxon>
        <taxon>Basidiomycota</taxon>
        <taxon>Agaricomycotina</taxon>
        <taxon>Agaricomycetes</taxon>
        <taxon>Agaricomycetidae</taxon>
        <taxon>Agaricales</taxon>
        <taxon>Marasmiineae</taxon>
        <taxon>Mycenaceae</taxon>
        <taxon>Mycena</taxon>
    </lineage>
</organism>
<evidence type="ECO:0000313" key="2">
    <source>
        <dbReference type="EMBL" id="KAJ7734619.1"/>
    </source>
</evidence>
<gene>
    <name evidence="2" type="ORF">B0H16DRAFT_1236860</name>
</gene>
<evidence type="ECO:0000313" key="3">
    <source>
        <dbReference type="Proteomes" id="UP001215598"/>
    </source>
</evidence>
<evidence type="ECO:0000256" key="1">
    <source>
        <dbReference type="SAM" id="MobiDB-lite"/>
    </source>
</evidence>
<comment type="caution">
    <text evidence="2">The sequence shown here is derived from an EMBL/GenBank/DDBJ whole genome shotgun (WGS) entry which is preliminary data.</text>
</comment>
<feature type="region of interest" description="Disordered" evidence="1">
    <location>
        <begin position="1"/>
        <end position="20"/>
    </location>
</feature>
<dbReference type="Proteomes" id="UP001215598">
    <property type="component" value="Unassembled WGS sequence"/>
</dbReference>
<name>A0AAD7MVL4_9AGAR</name>
<accession>A0AAD7MVL4</accession>
<evidence type="ECO:0008006" key="4">
    <source>
        <dbReference type="Google" id="ProtNLM"/>
    </source>
</evidence>
<reference evidence="2" key="1">
    <citation type="submission" date="2023-03" db="EMBL/GenBank/DDBJ databases">
        <title>Massive genome expansion in bonnet fungi (Mycena s.s.) driven by repeated elements and novel gene families across ecological guilds.</title>
        <authorList>
            <consortium name="Lawrence Berkeley National Laboratory"/>
            <person name="Harder C.B."/>
            <person name="Miyauchi S."/>
            <person name="Viragh M."/>
            <person name="Kuo A."/>
            <person name="Thoen E."/>
            <person name="Andreopoulos B."/>
            <person name="Lu D."/>
            <person name="Skrede I."/>
            <person name="Drula E."/>
            <person name="Henrissat B."/>
            <person name="Morin E."/>
            <person name="Kohler A."/>
            <person name="Barry K."/>
            <person name="LaButti K."/>
            <person name="Morin E."/>
            <person name="Salamov A."/>
            <person name="Lipzen A."/>
            <person name="Mereny Z."/>
            <person name="Hegedus B."/>
            <person name="Baldrian P."/>
            <person name="Stursova M."/>
            <person name="Weitz H."/>
            <person name="Taylor A."/>
            <person name="Grigoriev I.V."/>
            <person name="Nagy L.G."/>
            <person name="Martin F."/>
            <person name="Kauserud H."/>
        </authorList>
    </citation>
    <scope>NUCLEOTIDE SEQUENCE</scope>
    <source>
        <strain evidence="2">CBHHK182m</strain>
    </source>
</reference>
<keyword evidence="3" id="KW-1185">Reference proteome</keyword>
<protein>
    <recommendedName>
        <fullName evidence="4">Reverse transcriptase</fullName>
    </recommendedName>
</protein>
<dbReference type="EMBL" id="JARKIB010000131">
    <property type="protein sequence ID" value="KAJ7734619.1"/>
    <property type="molecule type" value="Genomic_DNA"/>
</dbReference>
<feature type="non-terminal residue" evidence="2">
    <location>
        <position position="97"/>
    </location>
</feature>
<dbReference type="AlphaFoldDB" id="A0AAD7MVL4"/>
<proteinExistence type="predicted"/>
<feature type="non-terminal residue" evidence="2">
    <location>
        <position position="1"/>
    </location>
</feature>
<sequence>RKSTSAISRLRTGPSHLNAHRHKSGFVDSPACEACGEHYETRAHYLLQCPALEPIRRHLYDAARHAGHFGALHLSTLLDEPKMFKAVATFIEASGRF</sequence>